<dbReference type="Pfam" id="PF00582">
    <property type="entry name" value="Usp"/>
    <property type="match status" value="1"/>
</dbReference>
<protein>
    <submittedName>
        <fullName evidence="3">Universal stress protein UspA-like nucleotide-binding protein</fullName>
    </submittedName>
</protein>
<dbReference type="PRINTS" id="PR01438">
    <property type="entry name" value="UNVRSLSTRESS"/>
</dbReference>
<name>A0ABR5P661_9LACO</name>
<gene>
    <name evidence="3" type="ORF">FC88_GL000565</name>
</gene>
<accession>A0ABR5P661</accession>
<comment type="similarity">
    <text evidence="1">Belongs to the universal stress protein A family.</text>
</comment>
<evidence type="ECO:0000313" key="4">
    <source>
        <dbReference type="Proteomes" id="UP000051379"/>
    </source>
</evidence>
<dbReference type="PANTHER" id="PTHR46268">
    <property type="entry name" value="STRESS RESPONSE PROTEIN NHAX"/>
    <property type="match status" value="1"/>
</dbReference>
<dbReference type="Gene3D" id="3.40.50.620">
    <property type="entry name" value="HUPs"/>
    <property type="match status" value="1"/>
</dbReference>
<comment type="caution">
    <text evidence="3">The sequence shown here is derived from an EMBL/GenBank/DDBJ whole genome shotgun (WGS) entry which is preliminary data.</text>
</comment>
<dbReference type="EMBL" id="AZDO01000092">
    <property type="protein sequence ID" value="KRK92952.1"/>
    <property type="molecule type" value="Genomic_DNA"/>
</dbReference>
<organism evidence="3 4">
    <name type="scientific">Companilactobacillus futsaii JCM 17355</name>
    <dbReference type="NCBI Taxonomy" id="1423818"/>
    <lineage>
        <taxon>Bacteria</taxon>
        <taxon>Bacillati</taxon>
        <taxon>Bacillota</taxon>
        <taxon>Bacilli</taxon>
        <taxon>Lactobacillales</taxon>
        <taxon>Lactobacillaceae</taxon>
        <taxon>Companilactobacillus</taxon>
    </lineage>
</organism>
<feature type="domain" description="UspA" evidence="2">
    <location>
        <begin position="13"/>
        <end position="151"/>
    </location>
</feature>
<dbReference type="SUPFAM" id="SSF52402">
    <property type="entry name" value="Adenine nucleotide alpha hydrolases-like"/>
    <property type="match status" value="1"/>
</dbReference>
<reference evidence="3 4" key="1">
    <citation type="journal article" date="2015" name="Genome Announc.">
        <title>Expanding the biotechnology potential of lactobacilli through comparative genomics of 213 strains and associated genera.</title>
        <authorList>
            <person name="Sun Z."/>
            <person name="Harris H.M."/>
            <person name="McCann A."/>
            <person name="Guo C."/>
            <person name="Argimon S."/>
            <person name="Zhang W."/>
            <person name="Yang X."/>
            <person name="Jeffery I.B."/>
            <person name="Cooney J.C."/>
            <person name="Kagawa T.F."/>
            <person name="Liu W."/>
            <person name="Song Y."/>
            <person name="Salvetti E."/>
            <person name="Wrobel A."/>
            <person name="Rasinkangas P."/>
            <person name="Parkhill J."/>
            <person name="Rea M.C."/>
            <person name="O'Sullivan O."/>
            <person name="Ritari J."/>
            <person name="Douillard F.P."/>
            <person name="Paul Ross R."/>
            <person name="Yang R."/>
            <person name="Briner A.E."/>
            <person name="Felis G.E."/>
            <person name="de Vos W.M."/>
            <person name="Barrangou R."/>
            <person name="Klaenhammer T.R."/>
            <person name="Caufield P.W."/>
            <person name="Cui Y."/>
            <person name="Zhang H."/>
            <person name="O'Toole P.W."/>
        </authorList>
    </citation>
    <scope>NUCLEOTIDE SEQUENCE [LARGE SCALE GENOMIC DNA]</scope>
    <source>
        <strain evidence="3 4">JCM 17355</strain>
    </source>
</reference>
<dbReference type="InterPro" id="IPR014729">
    <property type="entry name" value="Rossmann-like_a/b/a_fold"/>
</dbReference>
<dbReference type="PANTHER" id="PTHR46268:SF6">
    <property type="entry name" value="UNIVERSAL STRESS PROTEIN UP12"/>
    <property type="match status" value="1"/>
</dbReference>
<evidence type="ECO:0000256" key="1">
    <source>
        <dbReference type="ARBA" id="ARBA00008791"/>
    </source>
</evidence>
<dbReference type="InterPro" id="IPR006016">
    <property type="entry name" value="UspA"/>
</dbReference>
<dbReference type="Proteomes" id="UP000051379">
    <property type="component" value="Unassembled WGS sequence"/>
</dbReference>
<evidence type="ECO:0000259" key="2">
    <source>
        <dbReference type="Pfam" id="PF00582"/>
    </source>
</evidence>
<dbReference type="CDD" id="cd00293">
    <property type="entry name" value="USP-like"/>
    <property type="match status" value="1"/>
</dbReference>
<evidence type="ECO:0000313" key="3">
    <source>
        <dbReference type="EMBL" id="KRK92952.1"/>
    </source>
</evidence>
<proteinExistence type="inferred from homology"/>
<sequence length="151" mass="16866">MEDKPMSNQNNTFERVLVGVDDSPDAQLAFRYAMHRCIKDGSTLIITSILEDSDMNVYQALTKDYVHGERKELEEHMQEYRQVALDAGVKKVELMVAEGDPGETIVKDVIPSCDADLLVIGSLSKKGIKKYFGSQAAYMAKHAPISVMIIR</sequence>
<dbReference type="InterPro" id="IPR006015">
    <property type="entry name" value="Universal_stress_UspA"/>
</dbReference>
<keyword evidence="4" id="KW-1185">Reference proteome</keyword>